<reference evidence="2 3" key="1">
    <citation type="journal article" date="2011" name="Int. J. Syst. Evol. Microbiol.">
        <title>Description of Undibacterium oligocarboniphilum sp. nov., isolated from purified water, and Undibacterium pigrum strain CCUG 49012 as the type strain of Undibacterium parvum sp. nov., and emended descriptions of the genus Undibacterium and the species Undibacterium pigrum.</title>
        <authorList>
            <person name="Eder W."/>
            <person name="Wanner G."/>
            <person name="Ludwig W."/>
            <person name="Busse H.J."/>
            <person name="Ziemke-Kageler F."/>
            <person name="Lang E."/>
        </authorList>
    </citation>
    <scope>NUCLEOTIDE SEQUENCE [LARGE SCALE GENOMIC DNA]</scope>
    <source>
        <strain evidence="2 3">DSM 23061</strain>
    </source>
</reference>
<accession>A0A3S9HP60</accession>
<proteinExistence type="predicted"/>
<dbReference type="Pfam" id="PF12156">
    <property type="entry name" value="ATPase-cat_bd"/>
    <property type="match status" value="1"/>
</dbReference>
<evidence type="ECO:0000313" key="2">
    <source>
        <dbReference type="EMBL" id="AZP13877.1"/>
    </source>
</evidence>
<dbReference type="RefSeq" id="WP_126129246.1">
    <property type="nucleotide sequence ID" value="NZ_CP034464.1"/>
</dbReference>
<dbReference type="Proteomes" id="UP000275663">
    <property type="component" value="Chromosome"/>
</dbReference>
<dbReference type="KEGG" id="upv:EJN92_18895"/>
<dbReference type="OrthoDB" id="8778657at2"/>
<organism evidence="2 3">
    <name type="scientific">Undibacterium parvum</name>
    <dbReference type="NCBI Taxonomy" id="401471"/>
    <lineage>
        <taxon>Bacteria</taxon>
        <taxon>Pseudomonadati</taxon>
        <taxon>Pseudomonadota</taxon>
        <taxon>Betaproteobacteria</taxon>
        <taxon>Burkholderiales</taxon>
        <taxon>Oxalobacteraceae</taxon>
        <taxon>Undibacterium</taxon>
    </lineage>
</organism>
<dbReference type="AlphaFoldDB" id="A0A3S9HP60"/>
<evidence type="ECO:0000313" key="3">
    <source>
        <dbReference type="Proteomes" id="UP000275663"/>
    </source>
</evidence>
<dbReference type="EMBL" id="CP034464">
    <property type="protein sequence ID" value="AZP13877.1"/>
    <property type="molecule type" value="Genomic_DNA"/>
</dbReference>
<feature type="domain" description="Putative metal-binding" evidence="1">
    <location>
        <begin position="42"/>
        <end position="90"/>
    </location>
</feature>
<evidence type="ECO:0000259" key="1">
    <source>
        <dbReference type="Pfam" id="PF12156"/>
    </source>
</evidence>
<name>A0A3S9HP60_9BURK</name>
<gene>
    <name evidence="2" type="ORF">EJN92_18895</name>
</gene>
<sequence length="99" mass="10881">MFVNMRKFQIIPPHLESSMAFAFSTLVNAISATLQPQEKILCFHCNDKMRKKNALIASFNGASHPVCCHGCLAVLNTIVSNGLTEQYLQAKANEAVVTL</sequence>
<protein>
    <recommendedName>
        <fullName evidence="1">Putative metal-binding domain-containing protein</fullName>
    </recommendedName>
</protein>
<keyword evidence="3" id="KW-1185">Reference proteome</keyword>
<dbReference type="InterPro" id="IPR021993">
    <property type="entry name" value="ATPase-cat-bd"/>
</dbReference>